<sequence>MFLSMITPPALKRTVAHQQGITCKLLGFFWGLQVEQFIQSPSKLSSPKSISNVRQRGTYRERIDRSSKEVNRRQPKLIISLKKFFEKKKMERSFSVASPLWTMPSGGGSRVGVVRDARHISRGIEVGGGWNIRHPIRHVINPVRSLMELNLQLQ</sequence>
<proteinExistence type="predicted"/>
<comment type="caution">
    <text evidence="1">The sequence shown here is derived from an EMBL/GenBank/DDBJ whole genome shotgun (WGS) entry which is preliminary data.</text>
</comment>
<reference evidence="1 2" key="1">
    <citation type="submission" date="2021-06" db="EMBL/GenBank/DDBJ databases">
        <title>Caerostris extrusa draft genome.</title>
        <authorList>
            <person name="Kono N."/>
            <person name="Arakawa K."/>
        </authorList>
    </citation>
    <scope>NUCLEOTIDE SEQUENCE [LARGE SCALE GENOMIC DNA]</scope>
</reference>
<accession>A0AAV4QPU6</accession>
<keyword evidence="2" id="KW-1185">Reference proteome</keyword>
<protein>
    <submittedName>
        <fullName evidence="1">Uncharacterized protein</fullName>
    </submittedName>
</protein>
<organism evidence="1 2">
    <name type="scientific">Caerostris extrusa</name>
    <name type="common">Bark spider</name>
    <name type="synonym">Caerostris bankana</name>
    <dbReference type="NCBI Taxonomy" id="172846"/>
    <lineage>
        <taxon>Eukaryota</taxon>
        <taxon>Metazoa</taxon>
        <taxon>Ecdysozoa</taxon>
        <taxon>Arthropoda</taxon>
        <taxon>Chelicerata</taxon>
        <taxon>Arachnida</taxon>
        <taxon>Araneae</taxon>
        <taxon>Araneomorphae</taxon>
        <taxon>Entelegynae</taxon>
        <taxon>Araneoidea</taxon>
        <taxon>Araneidae</taxon>
        <taxon>Caerostris</taxon>
    </lineage>
</organism>
<dbReference type="AlphaFoldDB" id="A0AAV4QPU6"/>
<evidence type="ECO:0000313" key="1">
    <source>
        <dbReference type="EMBL" id="GIY10106.1"/>
    </source>
</evidence>
<name>A0AAV4QPU6_CAEEX</name>
<dbReference type="EMBL" id="BPLR01006474">
    <property type="protein sequence ID" value="GIY10106.1"/>
    <property type="molecule type" value="Genomic_DNA"/>
</dbReference>
<evidence type="ECO:0000313" key="2">
    <source>
        <dbReference type="Proteomes" id="UP001054945"/>
    </source>
</evidence>
<dbReference type="Proteomes" id="UP001054945">
    <property type="component" value="Unassembled WGS sequence"/>
</dbReference>
<gene>
    <name evidence="1" type="ORF">CEXT_620511</name>
</gene>